<evidence type="ECO:0000313" key="1">
    <source>
        <dbReference type="EMBL" id="KAK9741030.1"/>
    </source>
</evidence>
<comment type="caution">
    <text evidence="1">The sequence shown here is derived from an EMBL/GenBank/DDBJ whole genome shotgun (WGS) entry which is preliminary data.</text>
</comment>
<evidence type="ECO:0000313" key="2">
    <source>
        <dbReference type="Proteomes" id="UP001443914"/>
    </source>
</evidence>
<sequence>MSDDNYMFQDYIHRVGRTTHVGRSGVSIPVKQYEIEWFIQIESLIGKKLPKHPAEEEVLVLLERVTEAKRIAHMKIKESGGRERRRRFRNNSRWPLTFAQCTLSWSKEEHLLGKTRRA</sequence>
<dbReference type="AlphaFoldDB" id="A0AAW1M1Z6"/>
<reference evidence="1" key="1">
    <citation type="submission" date="2024-03" db="EMBL/GenBank/DDBJ databases">
        <title>WGS assembly of Saponaria officinalis var. Norfolk2.</title>
        <authorList>
            <person name="Jenkins J."/>
            <person name="Shu S."/>
            <person name="Grimwood J."/>
            <person name="Barry K."/>
            <person name="Goodstein D."/>
            <person name="Schmutz J."/>
            <person name="Leebens-Mack J."/>
            <person name="Osbourn A."/>
        </authorList>
    </citation>
    <scope>NUCLEOTIDE SEQUENCE [LARGE SCALE GENOMIC DNA]</scope>
    <source>
        <strain evidence="1">JIC</strain>
    </source>
</reference>
<gene>
    <name evidence="1" type="ORF">RND81_03G077000</name>
</gene>
<dbReference type="EMBL" id="JBDFQZ010000003">
    <property type="protein sequence ID" value="KAK9741030.1"/>
    <property type="molecule type" value="Genomic_DNA"/>
</dbReference>
<dbReference type="Proteomes" id="UP001443914">
    <property type="component" value="Unassembled WGS sequence"/>
</dbReference>
<proteinExistence type="predicted"/>
<accession>A0AAW1M1Z6</accession>
<keyword evidence="2" id="KW-1185">Reference proteome</keyword>
<name>A0AAW1M1Z6_SAPOF</name>
<organism evidence="1 2">
    <name type="scientific">Saponaria officinalis</name>
    <name type="common">Common soapwort</name>
    <name type="synonym">Lychnis saponaria</name>
    <dbReference type="NCBI Taxonomy" id="3572"/>
    <lineage>
        <taxon>Eukaryota</taxon>
        <taxon>Viridiplantae</taxon>
        <taxon>Streptophyta</taxon>
        <taxon>Embryophyta</taxon>
        <taxon>Tracheophyta</taxon>
        <taxon>Spermatophyta</taxon>
        <taxon>Magnoliopsida</taxon>
        <taxon>eudicotyledons</taxon>
        <taxon>Gunneridae</taxon>
        <taxon>Pentapetalae</taxon>
        <taxon>Caryophyllales</taxon>
        <taxon>Caryophyllaceae</taxon>
        <taxon>Caryophylleae</taxon>
        <taxon>Saponaria</taxon>
    </lineage>
</organism>
<protein>
    <submittedName>
        <fullName evidence="1">Uncharacterized protein</fullName>
    </submittedName>
</protein>